<dbReference type="InterPro" id="IPR041657">
    <property type="entry name" value="HTH_17"/>
</dbReference>
<proteinExistence type="predicted"/>
<dbReference type="GeneID" id="97548949"/>
<organism evidence="2 3">
    <name type="scientific">Methanospirillum lacunae</name>
    <dbReference type="NCBI Taxonomy" id="668570"/>
    <lineage>
        <taxon>Archaea</taxon>
        <taxon>Methanobacteriati</taxon>
        <taxon>Methanobacteriota</taxon>
        <taxon>Stenosarchaea group</taxon>
        <taxon>Methanomicrobia</taxon>
        <taxon>Methanomicrobiales</taxon>
        <taxon>Methanospirillaceae</taxon>
        <taxon>Methanospirillum</taxon>
    </lineage>
</organism>
<reference evidence="2 3" key="1">
    <citation type="submission" date="2018-05" db="EMBL/GenBank/DDBJ databases">
        <title>Draft genome of Methanospirillum lacunae Ki8-1.</title>
        <authorList>
            <person name="Dueholm M.S."/>
            <person name="Nielsen P.H."/>
            <person name="Bakmann L.F."/>
            <person name="Otzen D.E."/>
        </authorList>
    </citation>
    <scope>NUCLEOTIDE SEQUENCE [LARGE SCALE GENOMIC DNA]</scope>
    <source>
        <strain evidence="2 3">Ki8-1</strain>
    </source>
</reference>
<evidence type="ECO:0000313" key="2">
    <source>
        <dbReference type="EMBL" id="PWR73015.1"/>
    </source>
</evidence>
<gene>
    <name evidence="2" type="ORF">DK846_05925</name>
</gene>
<dbReference type="Proteomes" id="UP000245657">
    <property type="component" value="Unassembled WGS sequence"/>
</dbReference>
<comment type="caution">
    <text evidence="2">The sequence shown here is derived from an EMBL/GenBank/DDBJ whole genome shotgun (WGS) entry which is preliminary data.</text>
</comment>
<evidence type="ECO:0000259" key="1">
    <source>
        <dbReference type="Pfam" id="PF12728"/>
    </source>
</evidence>
<keyword evidence="3" id="KW-1185">Reference proteome</keyword>
<dbReference type="Pfam" id="PF12728">
    <property type="entry name" value="HTH_17"/>
    <property type="match status" value="1"/>
</dbReference>
<dbReference type="SUPFAM" id="SSF46955">
    <property type="entry name" value="Putative DNA-binding domain"/>
    <property type="match status" value="1"/>
</dbReference>
<dbReference type="EMBL" id="QGMY01000005">
    <property type="protein sequence ID" value="PWR73015.1"/>
    <property type="molecule type" value="Genomic_DNA"/>
</dbReference>
<feature type="domain" description="Helix-turn-helix" evidence="1">
    <location>
        <begin position="185"/>
        <end position="232"/>
    </location>
</feature>
<dbReference type="RefSeq" id="WP_109968020.1">
    <property type="nucleotide sequence ID" value="NZ_CP176093.1"/>
</dbReference>
<dbReference type="AlphaFoldDB" id="A0A2V2N3C8"/>
<dbReference type="InterPro" id="IPR009061">
    <property type="entry name" value="DNA-bd_dom_put_sf"/>
</dbReference>
<accession>A0A2V2N3C8</accession>
<protein>
    <recommendedName>
        <fullName evidence="1">Helix-turn-helix domain-containing protein</fullName>
    </recommendedName>
</protein>
<sequence length="234" mass="25212">MQDGPVVIREDVTVSLDKDLINDLLGIAESREMTLSVLVREVLGSFCRAFHAGSDWTTVSPVGSSFSPDLVQLTDAVGEGSVSQLESRVTAHDLLFADLQRRLSVLEYNAGISRIAPQHATPEPATLQATLSPGSNPLAAVIDCDTPLAGSVSDDALVKIRKPIPPVMTSIDTNSIGRINPEQVYSQTEAAALLHLSISTIRKYVKEQRIGFQKIGRSTVFRGQDLLNYLAQSG</sequence>
<name>A0A2V2N3C8_9EURY</name>
<evidence type="ECO:0000313" key="3">
    <source>
        <dbReference type="Proteomes" id="UP000245657"/>
    </source>
</evidence>